<accession>A0AAU7B9H9</accession>
<sequence>MKSCRTGLHILQRPFILQSLSTMYSILRRTP</sequence>
<evidence type="ECO:0000313" key="1">
    <source>
        <dbReference type="EMBL" id="XBC24054.1"/>
    </source>
</evidence>
<proteinExistence type="predicted"/>
<protein>
    <submittedName>
        <fullName evidence="1">Uncharacterized protein</fullName>
    </submittedName>
</protein>
<organism evidence="1">
    <name type="scientific">Pseudomonas phage BL5</name>
    <dbReference type="NCBI Taxonomy" id="3109218"/>
    <lineage>
        <taxon>Viruses</taxon>
    </lineage>
</organism>
<dbReference type="EMBL" id="PP791527">
    <property type="protein sequence ID" value="XBC24054.1"/>
    <property type="molecule type" value="Genomic_DNA"/>
</dbReference>
<reference evidence="1" key="1">
    <citation type="submission" date="2024-05" db="EMBL/GenBank/DDBJ databases">
        <authorList>
            <person name="Mosharraf F.B."/>
            <person name="Rowell A."/>
            <person name="Christopher M."/>
            <person name="Bernard J."/>
            <person name="Rojas K."/>
            <person name="Bono L.M."/>
        </authorList>
    </citation>
    <scope>NUCLEOTIDE SEQUENCE</scope>
</reference>
<name>A0AAU7B9H9_9VIRU</name>